<dbReference type="GO" id="GO:0005524">
    <property type="term" value="F:ATP binding"/>
    <property type="evidence" value="ECO:0007669"/>
    <property type="project" value="UniProtKB-KW"/>
</dbReference>
<gene>
    <name evidence="12" type="ORF">OS493_028381</name>
</gene>
<evidence type="ECO:0000256" key="1">
    <source>
        <dbReference type="ARBA" id="ARBA00004141"/>
    </source>
</evidence>
<dbReference type="PANTHER" id="PTHR24223">
    <property type="entry name" value="ATP-BINDING CASSETTE SUB-FAMILY C"/>
    <property type="match status" value="1"/>
</dbReference>
<dbReference type="GO" id="GO:0016020">
    <property type="term" value="C:membrane"/>
    <property type="evidence" value="ECO:0007669"/>
    <property type="project" value="UniProtKB-SubCell"/>
</dbReference>
<dbReference type="FunFam" id="1.20.1560.10:FF:000013">
    <property type="entry name" value="ABC transporter C family member 2"/>
    <property type="match status" value="1"/>
</dbReference>
<protein>
    <recommendedName>
        <fullName evidence="11">ABC transmembrane type-1 domain-containing protein</fullName>
    </recommendedName>
</protein>
<dbReference type="Pfam" id="PF00664">
    <property type="entry name" value="ABC_membrane"/>
    <property type="match status" value="1"/>
</dbReference>
<evidence type="ECO:0000313" key="13">
    <source>
        <dbReference type="Proteomes" id="UP001163046"/>
    </source>
</evidence>
<keyword evidence="13" id="KW-1185">Reference proteome</keyword>
<dbReference type="EMBL" id="MU825423">
    <property type="protein sequence ID" value="KAJ7389918.1"/>
    <property type="molecule type" value="Genomic_DNA"/>
</dbReference>
<proteinExistence type="inferred from homology"/>
<evidence type="ECO:0000256" key="6">
    <source>
        <dbReference type="ARBA" id="ARBA00022741"/>
    </source>
</evidence>
<evidence type="ECO:0000256" key="3">
    <source>
        <dbReference type="ARBA" id="ARBA00022448"/>
    </source>
</evidence>
<dbReference type="OrthoDB" id="5987170at2759"/>
<dbReference type="AlphaFoldDB" id="A0A9W9ZZD3"/>
<accession>A0A9W9ZZD3</accession>
<evidence type="ECO:0000256" key="2">
    <source>
        <dbReference type="ARBA" id="ARBA00009726"/>
    </source>
</evidence>
<comment type="caution">
    <text evidence="12">The sequence shown here is derived from an EMBL/GenBank/DDBJ whole genome shotgun (WGS) entry which is preliminary data.</text>
</comment>
<evidence type="ECO:0000256" key="8">
    <source>
        <dbReference type="ARBA" id="ARBA00022989"/>
    </source>
</evidence>
<keyword evidence="6" id="KW-0547">Nucleotide-binding</keyword>
<feature type="transmembrane region" description="Helical" evidence="10">
    <location>
        <begin position="197"/>
        <end position="218"/>
    </location>
</feature>
<keyword evidence="7" id="KW-0067">ATP-binding</keyword>
<keyword evidence="3" id="KW-0813">Transport</keyword>
<feature type="transmembrane region" description="Helical" evidence="10">
    <location>
        <begin position="224"/>
        <end position="245"/>
    </location>
</feature>
<reference evidence="12" key="1">
    <citation type="submission" date="2023-01" db="EMBL/GenBank/DDBJ databases">
        <title>Genome assembly of the deep-sea coral Lophelia pertusa.</title>
        <authorList>
            <person name="Herrera S."/>
            <person name="Cordes E."/>
        </authorList>
    </citation>
    <scope>NUCLEOTIDE SEQUENCE</scope>
    <source>
        <strain evidence="12">USNM1676648</strain>
        <tissue evidence="12">Polyp</tissue>
    </source>
</reference>
<evidence type="ECO:0000256" key="5">
    <source>
        <dbReference type="ARBA" id="ARBA00022737"/>
    </source>
</evidence>
<feature type="transmembrane region" description="Helical" evidence="10">
    <location>
        <begin position="129"/>
        <end position="153"/>
    </location>
</feature>
<comment type="similarity">
    <text evidence="2">Belongs to the ABC transporter superfamily. ABCC family. Conjugate transporter (TC 3.A.1.208) subfamily.</text>
</comment>
<evidence type="ECO:0000256" key="9">
    <source>
        <dbReference type="ARBA" id="ARBA00023136"/>
    </source>
</evidence>
<dbReference type="Gene3D" id="1.20.1560.10">
    <property type="entry name" value="ABC transporter type 1, transmembrane domain"/>
    <property type="match status" value="1"/>
</dbReference>
<organism evidence="12 13">
    <name type="scientific">Desmophyllum pertusum</name>
    <dbReference type="NCBI Taxonomy" id="174260"/>
    <lineage>
        <taxon>Eukaryota</taxon>
        <taxon>Metazoa</taxon>
        <taxon>Cnidaria</taxon>
        <taxon>Anthozoa</taxon>
        <taxon>Hexacorallia</taxon>
        <taxon>Scleractinia</taxon>
        <taxon>Caryophylliina</taxon>
        <taxon>Caryophylliidae</taxon>
        <taxon>Desmophyllum</taxon>
    </lineage>
</organism>
<dbReference type="PANTHER" id="PTHR24223:SF456">
    <property type="entry name" value="MULTIDRUG RESISTANCE-ASSOCIATED PROTEIN LETHAL(2)03659"/>
    <property type="match status" value="1"/>
</dbReference>
<dbReference type="Proteomes" id="UP001163046">
    <property type="component" value="Unassembled WGS sequence"/>
</dbReference>
<dbReference type="SUPFAM" id="SSF90123">
    <property type="entry name" value="ABC transporter transmembrane region"/>
    <property type="match status" value="1"/>
</dbReference>
<dbReference type="PROSITE" id="PS50929">
    <property type="entry name" value="ABC_TM1F"/>
    <property type="match status" value="1"/>
</dbReference>
<dbReference type="InterPro" id="IPR036640">
    <property type="entry name" value="ABC1_TM_sf"/>
</dbReference>
<feature type="domain" description="ABC transmembrane type-1" evidence="11">
    <location>
        <begin position="90"/>
        <end position="291"/>
    </location>
</feature>
<dbReference type="InterPro" id="IPR050173">
    <property type="entry name" value="ABC_transporter_C-like"/>
</dbReference>
<sequence length="303" mass="34100">MKEGSILAKGDFSLLLRSGVDLNGIDKHAVRTVTVQTKKSLIEDRVVNEGNPEEEFKRLEIAEEDRVIGYISWKMYSHYMQAGMCTIVAVAMVTFFAIVQGSLVVPDWWLLRLTSRTHDRQNQTADLCIYGSLVGGAFILSIMRAIALLNVMINSSKHLHNSMLSAILKAPVLFFDTNPIGRILNRFSGDIGILDELLPDVFVGAVQIVLFCIGAVTLPSFLNPWIILPATPLMIIFVLIGRYYMKTSRDLRRLEGINRSPVLSQFSDTLVGLVTIRAYKREHAFLEALYRFEFINCVIVVFL</sequence>
<evidence type="ECO:0000259" key="11">
    <source>
        <dbReference type="PROSITE" id="PS50929"/>
    </source>
</evidence>
<keyword evidence="9 10" id="KW-0472">Membrane</keyword>
<keyword evidence="8 10" id="KW-1133">Transmembrane helix</keyword>
<feature type="transmembrane region" description="Helical" evidence="10">
    <location>
        <begin position="82"/>
        <end position="109"/>
    </location>
</feature>
<evidence type="ECO:0000256" key="4">
    <source>
        <dbReference type="ARBA" id="ARBA00022692"/>
    </source>
</evidence>
<evidence type="ECO:0000256" key="10">
    <source>
        <dbReference type="SAM" id="Phobius"/>
    </source>
</evidence>
<keyword evidence="4 10" id="KW-0812">Transmembrane</keyword>
<name>A0A9W9ZZD3_9CNID</name>
<evidence type="ECO:0000313" key="12">
    <source>
        <dbReference type="EMBL" id="KAJ7389918.1"/>
    </source>
</evidence>
<keyword evidence="5" id="KW-0677">Repeat</keyword>
<dbReference type="InterPro" id="IPR011527">
    <property type="entry name" value="ABC1_TM_dom"/>
</dbReference>
<evidence type="ECO:0000256" key="7">
    <source>
        <dbReference type="ARBA" id="ARBA00022840"/>
    </source>
</evidence>
<dbReference type="GO" id="GO:0140359">
    <property type="term" value="F:ABC-type transporter activity"/>
    <property type="evidence" value="ECO:0007669"/>
    <property type="project" value="InterPro"/>
</dbReference>
<comment type="subcellular location">
    <subcellularLocation>
        <location evidence="1">Membrane</location>
        <topology evidence="1">Multi-pass membrane protein</topology>
    </subcellularLocation>
</comment>